<protein>
    <submittedName>
        <fullName evidence="1">Uncharacterized protein</fullName>
    </submittedName>
</protein>
<evidence type="ECO:0000313" key="1">
    <source>
        <dbReference type="EMBL" id="HJD96519.1"/>
    </source>
</evidence>
<dbReference type="EMBL" id="DYZA01000047">
    <property type="protein sequence ID" value="HJD96519.1"/>
    <property type="molecule type" value="Genomic_DNA"/>
</dbReference>
<dbReference type="RefSeq" id="WP_304120892.1">
    <property type="nucleotide sequence ID" value="NZ_DYZA01000047.1"/>
</dbReference>
<accession>A0A921AUU5</accession>
<sequence length="189" mass="21207">MAEIGYIGENTDLILGQEFLTWLWFRSETGNVFRMEGPEHGGEPFTVAMEQRIVVRGGEGENQETATVVGSFSPLREARLGLLTGKKVVRALVRLEKDGMDWQVTLKAEDFSINSLRTPPISREDAAEDPDALFLEKIYLLDQALDMLDEMFRQFLSLRLSPADWQAEARAVAAWMNRDLSQGAMQPGA</sequence>
<dbReference type="AlphaFoldDB" id="A0A921AUU5"/>
<reference evidence="1" key="2">
    <citation type="submission" date="2021-09" db="EMBL/GenBank/DDBJ databases">
        <authorList>
            <person name="Gilroy R."/>
        </authorList>
    </citation>
    <scope>NUCLEOTIDE SEQUENCE</scope>
    <source>
        <strain evidence="1">ChiGjej2B2-19336</strain>
    </source>
</reference>
<organism evidence="1 2">
    <name type="scientific">Mailhella massiliensis</name>
    <dbReference type="NCBI Taxonomy" id="1903261"/>
    <lineage>
        <taxon>Bacteria</taxon>
        <taxon>Pseudomonadati</taxon>
        <taxon>Thermodesulfobacteriota</taxon>
        <taxon>Desulfovibrionia</taxon>
        <taxon>Desulfovibrionales</taxon>
        <taxon>Desulfovibrionaceae</taxon>
        <taxon>Mailhella</taxon>
    </lineage>
</organism>
<reference evidence="1" key="1">
    <citation type="journal article" date="2021" name="PeerJ">
        <title>Extensive microbial diversity within the chicken gut microbiome revealed by metagenomics and culture.</title>
        <authorList>
            <person name="Gilroy R."/>
            <person name="Ravi A."/>
            <person name="Getino M."/>
            <person name="Pursley I."/>
            <person name="Horton D.L."/>
            <person name="Alikhan N.F."/>
            <person name="Baker D."/>
            <person name="Gharbi K."/>
            <person name="Hall N."/>
            <person name="Watson M."/>
            <person name="Adriaenssens E.M."/>
            <person name="Foster-Nyarko E."/>
            <person name="Jarju S."/>
            <person name="Secka A."/>
            <person name="Antonio M."/>
            <person name="Oren A."/>
            <person name="Chaudhuri R.R."/>
            <person name="La Ragione R."/>
            <person name="Hildebrand F."/>
            <person name="Pallen M.J."/>
        </authorList>
    </citation>
    <scope>NUCLEOTIDE SEQUENCE</scope>
    <source>
        <strain evidence="1">ChiGjej2B2-19336</strain>
    </source>
</reference>
<name>A0A921AUU5_9BACT</name>
<evidence type="ECO:0000313" key="2">
    <source>
        <dbReference type="Proteomes" id="UP000698963"/>
    </source>
</evidence>
<comment type="caution">
    <text evidence="1">The sequence shown here is derived from an EMBL/GenBank/DDBJ whole genome shotgun (WGS) entry which is preliminary data.</text>
</comment>
<dbReference type="Proteomes" id="UP000698963">
    <property type="component" value="Unassembled WGS sequence"/>
</dbReference>
<proteinExistence type="predicted"/>
<gene>
    <name evidence="1" type="ORF">K8W16_02585</name>
</gene>